<name>A0A2H9TAK6_9ZZZZ</name>
<dbReference type="EMBL" id="NSIT01000024">
    <property type="protein sequence ID" value="PJE80276.1"/>
    <property type="molecule type" value="Genomic_DNA"/>
</dbReference>
<sequence length="93" mass="10467">MASSGNFQLPFFGDPEYAFSEISAHLEKHGGSMNGTAESGYFAFDVPVLGRVEGILKILQDHMDVSIVKRPRLLPFSQIESYARDKWLRFSRA</sequence>
<accession>A0A2H9TAK6</accession>
<protein>
    <submittedName>
        <fullName evidence="1">Uncharacterized protein</fullName>
    </submittedName>
</protein>
<dbReference type="AlphaFoldDB" id="A0A2H9TAK6"/>
<organism evidence="1">
    <name type="scientific">invertebrate metagenome</name>
    <dbReference type="NCBI Taxonomy" id="1711999"/>
    <lineage>
        <taxon>unclassified sequences</taxon>
        <taxon>metagenomes</taxon>
        <taxon>organismal metagenomes</taxon>
    </lineage>
</organism>
<gene>
    <name evidence="1" type="ORF">CI610_00753</name>
</gene>
<comment type="caution">
    <text evidence="1">The sequence shown here is derived from an EMBL/GenBank/DDBJ whole genome shotgun (WGS) entry which is preliminary data.</text>
</comment>
<evidence type="ECO:0000313" key="1">
    <source>
        <dbReference type="EMBL" id="PJE80276.1"/>
    </source>
</evidence>
<proteinExistence type="predicted"/>
<reference evidence="1" key="1">
    <citation type="journal article" date="2017" name="Appl. Environ. Microbiol.">
        <title>Molecular characterization of an Endozoicomonas-like organism causing infection in king scallop Pecten maximus L.</title>
        <authorList>
            <person name="Cano I."/>
            <person name="van Aerle R."/>
            <person name="Ross S."/>
            <person name="Verner-Jeffreys D.W."/>
            <person name="Paley R.K."/>
            <person name="Rimmer G."/>
            <person name="Ryder D."/>
            <person name="Hooper P."/>
            <person name="Stone D."/>
            <person name="Feist S.W."/>
        </authorList>
    </citation>
    <scope>NUCLEOTIDE SEQUENCE</scope>
</reference>